<dbReference type="PANTHER" id="PTHR43420">
    <property type="entry name" value="ACETYLTRANSFERASE"/>
    <property type="match status" value="1"/>
</dbReference>
<dbReference type="AlphaFoldDB" id="A0A1H6KHW1"/>
<feature type="domain" description="N-acetyltransferase" evidence="3">
    <location>
        <begin position="2"/>
        <end position="146"/>
    </location>
</feature>
<proteinExistence type="predicted"/>
<keyword evidence="5" id="KW-1185">Reference proteome</keyword>
<dbReference type="InterPro" id="IPR000182">
    <property type="entry name" value="GNAT_dom"/>
</dbReference>
<dbReference type="Proteomes" id="UP000199634">
    <property type="component" value="Unassembled WGS sequence"/>
</dbReference>
<evidence type="ECO:0000313" key="4">
    <source>
        <dbReference type="EMBL" id="SEH74956.1"/>
    </source>
</evidence>
<dbReference type="RefSeq" id="WP_091097383.1">
    <property type="nucleotide sequence ID" value="NZ_FNXE01000013.1"/>
</dbReference>
<dbReference type="CDD" id="cd04301">
    <property type="entry name" value="NAT_SF"/>
    <property type="match status" value="1"/>
</dbReference>
<dbReference type="InterPro" id="IPR016181">
    <property type="entry name" value="Acyl_CoA_acyltransferase"/>
</dbReference>
<dbReference type="GO" id="GO:0016747">
    <property type="term" value="F:acyltransferase activity, transferring groups other than amino-acyl groups"/>
    <property type="evidence" value="ECO:0007669"/>
    <property type="project" value="InterPro"/>
</dbReference>
<evidence type="ECO:0000256" key="2">
    <source>
        <dbReference type="ARBA" id="ARBA00023315"/>
    </source>
</evidence>
<dbReference type="SUPFAM" id="SSF55729">
    <property type="entry name" value="Acyl-CoA N-acyltransferases (Nat)"/>
    <property type="match status" value="1"/>
</dbReference>
<protein>
    <submittedName>
        <fullName evidence="4">Acetyltransferase (GNAT) domain-containing protein</fullName>
    </submittedName>
</protein>
<dbReference type="Pfam" id="PF00583">
    <property type="entry name" value="Acetyltransf_1"/>
    <property type="match status" value="1"/>
</dbReference>
<dbReference type="EMBL" id="FNXE01000013">
    <property type="protein sequence ID" value="SEH74956.1"/>
    <property type="molecule type" value="Genomic_DNA"/>
</dbReference>
<gene>
    <name evidence="4" type="ORF">SAMN02927937_01204</name>
</gene>
<dbReference type="PROSITE" id="PS51186">
    <property type="entry name" value="GNAT"/>
    <property type="match status" value="1"/>
</dbReference>
<dbReference type="Gene3D" id="3.40.630.30">
    <property type="match status" value="1"/>
</dbReference>
<keyword evidence="1 4" id="KW-0808">Transferase</keyword>
<dbReference type="InterPro" id="IPR050680">
    <property type="entry name" value="YpeA/RimI_acetyltransf"/>
</dbReference>
<organism evidence="4 5">
    <name type="scientific">Paenimyroides marinum</name>
    <dbReference type="NCBI Taxonomy" id="1159016"/>
    <lineage>
        <taxon>Bacteria</taxon>
        <taxon>Pseudomonadati</taxon>
        <taxon>Bacteroidota</taxon>
        <taxon>Flavobacteriia</taxon>
        <taxon>Flavobacteriales</taxon>
        <taxon>Flavobacteriaceae</taxon>
        <taxon>Paenimyroides</taxon>
    </lineage>
</organism>
<evidence type="ECO:0000256" key="1">
    <source>
        <dbReference type="ARBA" id="ARBA00022679"/>
    </source>
</evidence>
<evidence type="ECO:0000313" key="5">
    <source>
        <dbReference type="Proteomes" id="UP000199634"/>
    </source>
</evidence>
<dbReference type="OrthoDB" id="7585366at2"/>
<sequence>MLKIKTYSQENKPNQYERENILNFLFKHLEQYGDPKQDIEKCLKYALKESPSFGGFILTAVQEEKIVGAVIVNETGMKDYIPENILVYIATDASQRGKGIGKALMQKAIETANGNIALHVEPDNPAKKLYEKLGFTNKYLEMRLNK</sequence>
<keyword evidence="2" id="KW-0012">Acyltransferase</keyword>
<evidence type="ECO:0000259" key="3">
    <source>
        <dbReference type="PROSITE" id="PS51186"/>
    </source>
</evidence>
<accession>A0A1H6KHW1</accession>
<reference evidence="4 5" key="1">
    <citation type="submission" date="2016-10" db="EMBL/GenBank/DDBJ databases">
        <authorList>
            <person name="de Groot N.N."/>
        </authorList>
    </citation>
    <scope>NUCLEOTIDE SEQUENCE [LARGE SCALE GENOMIC DNA]</scope>
    <source>
        <strain evidence="4 5">CGMCC 1.10825</strain>
    </source>
</reference>
<dbReference type="STRING" id="1159016.SAMN02927937_01204"/>
<name>A0A1H6KHW1_9FLAO</name>